<comment type="caution">
    <text evidence="2">The sequence shown here is derived from an EMBL/GenBank/DDBJ whole genome shotgun (WGS) entry which is preliminary data.</text>
</comment>
<dbReference type="EMBL" id="DRBW01000193">
    <property type="protein sequence ID" value="HDM90576.1"/>
    <property type="molecule type" value="Genomic_DNA"/>
</dbReference>
<dbReference type="AlphaFoldDB" id="A0A7C0X9S9"/>
<proteinExistence type="predicted"/>
<evidence type="ECO:0008006" key="3">
    <source>
        <dbReference type="Google" id="ProtNLM"/>
    </source>
</evidence>
<evidence type="ECO:0000256" key="1">
    <source>
        <dbReference type="SAM" id="Phobius"/>
    </source>
</evidence>
<name>A0A7C0X9S9_UNCW3</name>
<organism evidence="2">
    <name type="scientific">candidate division WOR-3 bacterium</name>
    <dbReference type="NCBI Taxonomy" id="2052148"/>
    <lineage>
        <taxon>Bacteria</taxon>
        <taxon>Bacteria division WOR-3</taxon>
    </lineage>
</organism>
<feature type="transmembrane region" description="Helical" evidence="1">
    <location>
        <begin position="139"/>
        <end position="157"/>
    </location>
</feature>
<feature type="transmembrane region" description="Helical" evidence="1">
    <location>
        <begin position="222"/>
        <end position="246"/>
    </location>
</feature>
<reference evidence="2" key="1">
    <citation type="journal article" date="2020" name="mSystems">
        <title>Genome- and Community-Level Interaction Insights into Carbon Utilization and Element Cycling Functions of Hydrothermarchaeota in Hydrothermal Sediment.</title>
        <authorList>
            <person name="Zhou Z."/>
            <person name="Liu Y."/>
            <person name="Xu W."/>
            <person name="Pan J."/>
            <person name="Luo Z.H."/>
            <person name="Li M."/>
        </authorList>
    </citation>
    <scope>NUCLEOTIDE SEQUENCE [LARGE SCALE GENOMIC DNA]</scope>
    <source>
        <strain evidence="2">HyVt-237</strain>
    </source>
</reference>
<feature type="transmembrane region" description="Helical" evidence="1">
    <location>
        <begin position="189"/>
        <end position="210"/>
    </location>
</feature>
<feature type="transmembrane region" description="Helical" evidence="1">
    <location>
        <begin position="6"/>
        <end position="23"/>
    </location>
</feature>
<accession>A0A7C0X9S9</accession>
<evidence type="ECO:0000313" key="2">
    <source>
        <dbReference type="EMBL" id="HDM90576.1"/>
    </source>
</evidence>
<protein>
    <recommendedName>
        <fullName evidence="3">PrsW family intramembrane metalloprotease</fullName>
    </recommendedName>
</protein>
<gene>
    <name evidence="2" type="ORF">ENG67_05150</name>
</gene>
<dbReference type="Proteomes" id="UP000885931">
    <property type="component" value="Unassembled WGS sequence"/>
</dbReference>
<feature type="transmembrane region" description="Helical" evidence="1">
    <location>
        <begin position="35"/>
        <end position="51"/>
    </location>
</feature>
<keyword evidence="1" id="KW-0472">Membrane</keyword>
<feature type="transmembrane region" description="Helical" evidence="1">
    <location>
        <begin position="110"/>
        <end position="133"/>
    </location>
</feature>
<keyword evidence="1" id="KW-1133">Transmembrane helix</keyword>
<sequence length="263" mass="30210">MITILFVLVDVIGPIGLVLLFLYKNKETRDLRGPRLLYAGLIAFILFPLLLPRKHFEGWLIQQNSDFYFVAFVVQMHNNLYEELAKLISLILAVLLLKERGQKVLSSFRGALYLGYALGLFYGVGEAVTLTLIAKNPPLYRIFGVNLFLLFINYRWLWERFLALQMHGIMGGLVGIGYHYLRKKNLWRFLLFFLIAILYHELVDGLIIYIGYNAGRPLARFLLNHLFTVVLPAEVAIGYIILAIFARKGGRNVEFIADCPPRN</sequence>
<keyword evidence="1" id="KW-0812">Transmembrane</keyword>